<dbReference type="SUPFAM" id="SSF56300">
    <property type="entry name" value="Metallo-dependent phosphatases"/>
    <property type="match status" value="1"/>
</dbReference>
<dbReference type="InterPro" id="IPR003961">
    <property type="entry name" value="FN3_dom"/>
</dbReference>
<name>A0ABT7YD79_9BACT</name>
<keyword evidence="1" id="KW-0732">Signal</keyword>
<feature type="domain" description="Purple acid phosphatase N-terminal" evidence="3">
    <location>
        <begin position="46"/>
        <end position="147"/>
    </location>
</feature>
<dbReference type="InterPro" id="IPR039331">
    <property type="entry name" value="PAPs-like"/>
</dbReference>
<dbReference type="CDD" id="cd00063">
    <property type="entry name" value="FN3"/>
    <property type="match status" value="1"/>
</dbReference>
<dbReference type="PANTHER" id="PTHR22953:SF153">
    <property type="entry name" value="PURPLE ACID PHOSPHATASE"/>
    <property type="match status" value="1"/>
</dbReference>
<proteinExistence type="predicted"/>
<keyword evidence="4" id="KW-0378">Hydrolase</keyword>
<sequence>MPKIRIFIKAIMFTAIFGYSTLIHAQQRAYKVPEFAKNWSRPGLHPDHIILNFGQDAATTASVTWRTSLEVGTSYAEIAIATGAPKFWRTAETFEAKTEILDASEVLDAQVISKYHSVTFKGLKPATLYAYRVGDGKIWSEWIQFKTAAVEEAPFSFLYVGDAQNYILELWSRLIREGYRRGPDASFIIHAGDMINNAHSERQWHEWYSAGGFIHSMVPSINVPGNHEYGSTSNENGERELSVQWNPQFTLPENGVEGLEETNYYIDHQGMRIVALNSLRKQEEQAVWLEKVLSNNPNKWTVVTYHYPLFSASAGRDNKELRDLWKPIFDKYKVDLALQGHDHAYARGRVEPVIAEGEENILDGLNKRDYTGTVYVVSVSGGKMYPLRPNAWEGWDAERDRAAENTQLVQVIDVNGDSLSYQSFTAAGELYDAFDLIKQPDGKPNRFIEKRAYALEPRRFDNTIAYEDQLPAEIEKEIAEKYSDFEIARVMIMDDEELHGYKVLLQNETQRKVLDVSFDGKILKEENL</sequence>
<evidence type="ECO:0000256" key="1">
    <source>
        <dbReference type="ARBA" id="ARBA00022729"/>
    </source>
</evidence>
<dbReference type="EMBL" id="JAUEPH010000004">
    <property type="protein sequence ID" value="MDN3204416.1"/>
    <property type="molecule type" value="Genomic_DNA"/>
</dbReference>
<evidence type="ECO:0000313" key="5">
    <source>
        <dbReference type="Proteomes" id="UP001171916"/>
    </source>
</evidence>
<comment type="caution">
    <text evidence="4">The sequence shown here is derived from an EMBL/GenBank/DDBJ whole genome shotgun (WGS) entry which is preliminary data.</text>
</comment>
<dbReference type="InterPro" id="IPR015914">
    <property type="entry name" value="PAPs_N"/>
</dbReference>
<dbReference type="Pfam" id="PF16656">
    <property type="entry name" value="Pur_ac_phosph_N"/>
    <property type="match status" value="1"/>
</dbReference>
<keyword evidence="5" id="KW-1185">Reference proteome</keyword>
<dbReference type="InterPro" id="IPR004843">
    <property type="entry name" value="Calcineurin-like_PHP"/>
</dbReference>
<accession>A0ABT7YD79</accession>
<dbReference type="InterPro" id="IPR008963">
    <property type="entry name" value="Purple_acid_Pase-like_N"/>
</dbReference>
<dbReference type="SUPFAM" id="SSF160574">
    <property type="entry name" value="BT0923-like"/>
    <property type="match status" value="1"/>
</dbReference>
<dbReference type="SUPFAM" id="SSF49363">
    <property type="entry name" value="Purple acid phosphatase, N-terminal domain"/>
    <property type="match status" value="1"/>
</dbReference>
<dbReference type="Proteomes" id="UP001171916">
    <property type="component" value="Unassembled WGS sequence"/>
</dbReference>
<protein>
    <submittedName>
        <fullName evidence="4">Metallophosphoesterase family protein</fullName>
        <ecNumber evidence="4">3.1.-.-</ecNumber>
    </submittedName>
</protein>
<organism evidence="4 5">
    <name type="scientific">Algoriphagus sediminis</name>
    <dbReference type="NCBI Taxonomy" id="3057113"/>
    <lineage>
        <taxon>Bacteria</taxon>
        <taxon>Pseudomonadati</taxon>
        <taxon>Bacteroidota</taxon>
        <taxon>Cytophagia</taxon>
        <taxon>Cytophagales</taxon>
        <taxon>Cyclobacteriaceae</taxon>
        <taxon>Algoriphagus</taxon>
    </lineage>
</organism>
<gene>
    <name evidence="4" type="ORF">QVH07_09660</name>
</gene>
<dbReference type="InterPro" id="IPR029052">
    <property type="entry name" value="Metallo-depent_PP-like"/>
</dbReference>
<dbReference type="GO" id="GO:0016787">
    <property type="term" value="F:hydrolase activity"/>
    <property type="evidence" value="ECO:0007669"/>
    <property type="project" value="UniProtKB-KW"/>
</dbReference>
<dbReference type="PANTHER" id="PTHR22953">
    <property type="entry name" value="ACID PHOSPHATASE RELATED"/>
    <property type="match status" value="1"/>
</dbReference>
<dbReference type="Gene3D" id="2.60.40.380">
    <property type="entry name" value="Purple acid phosphatase-like, N-terminal"/>
    <property type="match status" value="1"/>
</dbReference>
<dbReference type="RefSeq" id="WP_289999971.1">
    <property type="nucleotide sequence ID" value="NZ_JAUEPH010000004.1"/>
</dbReference>
<feature type="domain" description="Calcineurin-like phosphoesterase" evidence="2">
    <location>
        <begin position="162"/>
        <end position="345"/>
    </location>
</feature>
<evidence type="ECO:0000259" key="3">
    <source>
        <dbReference type="Pfam" id="PF16656"/>
    </source>
</evidence>
<reference evidence="4" key="1">
    <citation type="submission" date="2023-06" db="EMBL/GenBank/DDBJ databases">
        <title>Robiginitalea aurantiacus sp. nov. and Algoriphagus sediminis sp. nov., isolated from coastal sediment.</title>
        <authorList>
            <person name="Zhou Z.Y."/>
            <person name="An J."/>
            <person name="Jia Y.W."/>
            <person name="Du Z.J."/>
        </authorList>
    </citation>
    <scope>NUCLEOTIDE SEQUENCE</scope>
    <source>
        <strain evidence="4">C2-7</strain>
    </source>
</reference>
<dbReference type="Gene3D" id="3.60.21.10">
    <property type="match status" value="1"/>
</dbReference>
<evidence type="ECO:0000259" key="2">
    <source>
        <dbReference type="Pfam" id="PF00149"/>
    </source>
</evidence>
<dbReference type="EC" id="3.1.-.-" evidence="4"/>
<evidence type="ECO:0000313" key="4">
    <source>
        <dbReference type="EMBL" id="MDN3204416.1"/>
    </source>
</evidence>
<dbReference type="Pfam" id="PF00149">
    <property type="entry name" value="Metallophos"/>
    <property type="match status" value="1"/>
</dbReference>